<dbReference type="Proteomes" id="UP000198394">
    <property type="component" value="Unassembled WGS sequence"/>
</dbReference>
<accession>A0A226QQQ4</accession>
<dbReference type="EMBL" id="NDYL01000001">
    <property type="protein sequence ID" value="OXB94801.1"/>
    <property type="molecule type" value="Genomic_DNA"/>
</dbReference>
<dbReference type="AlphaFoldDB" id="A0A226QQQ4"/>
<evidence type="ECO:0000313" key="1">
    <source>
        <dbReference type="EMBL" id="OXB94801.1"/>
    </source>
</evidence>
<name>A0A226QQQ4_9BACL</name>
<protein>
    <submittedName>
        <fullName evidence="1">Uncharacterized protein</fullName>
    </submittedName>
</protein>
<evidence type="ECO:0000313" key="2">
    <source>
        <dbReference type="Proteomes" id="UP000198394"/>
    </source>
</evidence>
<comment type="caution">
    <text evidence="1">The sequence shown here is derived from an EMBL/GenBank/DDBJ whole genome shotgun (WGS) entry which is preliminary data.</text>
</comment>
<sequence length="65" mass="7235">MNIDVMKARFVIKKLNDGTFAIVVRYADKTFIACKGSLSYVKGKFIACVQNRQLLVPVIQQALAS</sequence>
<proteinExistence type="predicted"/>
<keyword evidence="2" id="KW-1185">Reference proteome</keyword>
<reference evidence="1 2" key="1">
    <citation type="submission" date="2017-04" db="EMBL/GenBank/DDBJ databases">
        <title>The genome sequence of Parageobacillus galactosidasius DSM 18751.</title>
        <authorList>
            <person name="Ramaloko W.T."/>
            <person name="Koen N."/>
            <person name="Polliack S."/>
            <person name="Aliyu H."/>
            <person name="Lebre P."/>
            <person name="Mohr T."/>
            <person name="Oswald F."/>
            <person name="Zwick M."/>
            <person name="Neumann A."/>
            <person name="Syldatk C."/>
            <person name="Cowan D."/>
            <person name="De Maayer P."/>
        </authorList>
    </citation>
    <scope>NUCLEOTIDE SEQUENCE [LARGE SCALE GENOMIC DNA]</scope>
    <source>
        <strain evidence="1 2">DSM 18751</strain>
    </source>
</reference>
<organism evidence="1 2">
    <name type="scientific">Parageobacillus galactosidasius</name>
    <dbReference type="NCBI Taxonomy" id="883812"/>
    <lineage>
        <taxon>Bacteria</taxon>
        <taxon>Bacillati</taxon>
        <taxon>Bacillota</taxon>
        <taxon>Bacilli</taxon>
        <taxon>Bacillales</taxon>
        <taxon>Anoxybacillaceae</taxon>
        <taxon>Parageobacillus</taxon>
    </lineage>
</organism>
<dbReference type="RefSeq" id="WP_089097254.1">
    <property type="nucleotide sequence ID" value="NZ_NDYL01000001.1"/>
</dbReference>
<gene>
    <name evidence="1" type="ORF">B9L23_08035</name>
</gene>